<comment type="caution">
    <text evidence="1">The sequence shown here is derived from an EMBL/GenBank/DDBJ whole genome shotgun (WGS) entry which is preliminary data.</text>
</comment>
<proteinExistence type="predicted"/>
<accession>A0A4Q1AUZ4</accession>
<dbReference type="EMBL" id="PDKK01000001">
    <property type="protein sequence ID" value="RXK08525.1"/>
    <property type="molecule type" value="Genomic_DNA"/>
</dbReference>
<dbReference type="RefSeq" id="WP_129086085.1">
    <property type="nucleotide sequence ID" value="NZ_CP053836.1"/>
</dbReference>
<evidence type="ECO:0000313" key="1">
    <source>
        <dbReference type="EMBL" id="RXK08525.1"/>
    </source>
</evidence>
<name>A0A4Q1AUZ4_9BACT</name>
<sequence>MSEVDLIIEELNVIVIERLERINTKLEKDSTLKFYKNDIIKDEDFEEIDKIYPNTYTLFDRMNFVNNIQILIHKYPLLKEHFEDEQFIDIN</sequence>
<keyword evidence="2" id="KW-1185">Reference proteome</keyword>
<dbReference type="Proteomes" id="UP000289758">
    <property type="component" value="Unassembled WGS sequence"/>
</dbReference>
<evidence type="ECO:0000313" key="2">
    <source>
        <dbReference type="Proteomes" id="UP000289758"/>
    </source>
</evidence>
<organism evidence="1 2">
    <name type="scientific">Halarcobacter ebronensis</name>
    <dbReference type="NCBI Taxonomy" id="1462615"/>
    <lineage>
        <taxon>Bacteria</taxon>
        <taxon>Pseudomonadati</taxon>
        <taxon>Campylobacterota</taxon>
        <taxon>Epsilonproteobacteria</taxon>
        <taxon>Campylobacterales</taxon>
        <taxon>Arcobacteraceae</taxon>
        <taxon>Halarcobacter</taxon>
    </lineage>
</organism>
<dbReference type="AlphaFoldDB" id="A0A4Q1AUZ4"/>
<reference evidence="1 2" key="1">
    <citation type="submission" date="2017-10" db="EMBL/GenBank/DDBJ databases">
        <title>Genomics of the genus Arcobacter.</title>
        <authorList>
            <person name="Perez-Cataluna A."/>
            <person name="Figueras M.J."/>
        </authorList>
    </citation>
    <scope>NUCLEOTIDE SEQUENCE [LARGE SCALE GENOMIC DNA]</scope>
    <source>
        <strain evidence="1 2">CECT 8441</strain>
    </source>
</reference>
<gene>
    <name evidence="1" type="ORF">CRV07_01625</name>
</gene>
<protein>
    <submittedName>
        <fullName evidence="1">Uncharacterized protein</fullName>
    </submittedName>
</protein>